<dbReference type="Pfam" id="PF13625">
    <property type="entry name" value="Helicase_C_3"/>
    <property type="match status" value="1"/>
</dbReference>
<dbReference type="SMART" id="SM00487">
    <property type="entry name" value="DEXDc"/>
    <property type="match status" value="1"/>
</dbReference>
<comment type="subcellular location">
    <subcellularLocation>
        <location evidence="1">Nucleus</location>
    </subcellularLocation>
</comment>
<dbReference type="SUPFAM" id="SSF52540">
    <property type="entry name" value="P-loop containing nucleoside triphosphate hydrolases"/>
    <property type="match status" value="1"/>
</dbReference>
<organism evidence="17 18">
    <name type="scientific">Entamoeba nuttalli</name>
    <dbReference type="NCBI Taxonomy" id="412467"/>
    <lineage>
        <taxon>Eukaryota</taxon>
        <taxon>Amoebozoa</taxon>
        <taxon>Evosea</taxon>
        <taxon>Archamoebae</taxon>
        <taxon>Mastigamoebida</taxon>
        <taxon>Entamoebidae</taxon>
        <taxon>Entamoeba</taxon>
    </lineage>
</organism>
<evidence type="ECO:0000256" key="1">
    <source>
        <dbReference type="ARBA" id="ARBA00004123"/>
    </source>
</evidence>
<evidence type="ECO:0000256" key="5">
    <source>
        <dbReference type="ARBA" id="ARBA00022801"/>
    </source>
</evidence>
<dbReference type="EC" id="5.6.2.4" evidence="13"/>
<evidence type="ECO:0000256" key="4">
    <source>
        <dbReference type="ARBA" id="ARBA00022763"/>
    </source>
</evidence>
<protein>
    <recommendedName>
        <fullName evidence="13">DNA 3'-5' helicase</fullName>
        <ecNumber evidence="13">5.6.2.4</ecNumber>
    </recommendedName>
</protein>
<dbReference type="InterPro" id="IPR006935">
    <property type="entry name" value="Helicase/UvrB_N"/>
</dbReference>
<dbReference type="InterPro" id="IPR014001">
    <property type="entry name" value="Helicase_ATP-bd"/>
</dbReference>
<evidence type="ECO:0000256" key="7">
    <source>
        <dbReference type="ARBA" id="ARBA00022840"/>
    </source>
</evidence>
<feature type="domain" description="Helicase C-terminal" evidence="16">
    <location>
        <begin position="405"/>
        <end position="556"/>
    </location>
</feature>
<keyword evidence="10" id="KW-0413">Isomerase</keyword>
<keyword evidence="3" id="KW-0547">Nucleotide-binding</keyword>
<dbReference type="InterPro" id="IPR032830">
    <property type="entry name" value="XPB/Ssl2_N"/>
</dbReference>
<evidence type="ECO:0000256" key="11">
    <source>
        <dbReference type="ARBA" id="ARBA00023242"/>
    </source>
</evidence>
<comment type="caution">
    <text evidence="17">The sequence shown here is derived from an EMBL/GenBank/DDBJ whole genome shotgun (WGS) entry which is preliminary data.</text>
</comment>
<keyword evidence="5" id="KW-0378">Hydrolase</keyword>
<evidence type="ECO:0000256" key="14">
    <source>
        <dbReference type="ARBA" id="ARBA00048988"/>
    </source>
</evidence>
<keyword evidence="9" id="KW-0234">DNA repair</keyword>
<dbReference type="PANTHER" id="PTHR11274:SF0">
    <property type="entry name" value="GENERAL TRANSCRIPTION AND DNA REPAIR FACTOR IIH HELICASE SUBUNIT XPB"/>
    <property type="match status" value="1"/>
</dbReference>
<dbReference type="PROSITE" id="PS51194">
    <property type="entry name" value="HELICASE_CTER"/>
    <property type="match status" value="1"/>
</dbReference>
<keyword evidence="6" id="KW-0347">Helicase</keyword>
<evidence type="ECO:0000256" key="9">
    <source>
        <dbReference type="ARBA" id="ARBA00023204"/>
    </source>
</evidence>
<dbReference type="Proteomes" id="UP001628156">
    <property type="component" value="Unassembled WGS sequence"/>
</dbReference>
<keyword evidence="11" id="KW-0539">Nucleus</keyword>
<proteinExistence type="inferred from homology"/>
<reference evidence="17 18" key="1">
    <citation type="journal article" date="2019" name="PLoS Negl. Trop. Dis.">
        <title>Whole genome sequencing of Entamoeba nuttalli reveals mammalian host-related molecular signatures and a novel octapeptide-repeat surface protein.</title>
        <authorList>
            <person name="Tanaka M."/>
            <person name="Makiuchi T."/>
            <person name="Komiyama T."/>
            <person name="Shiina T."/>
            <person name="Osaki K."/>
            <person name="Tachibana H."/>
        </authorList>
    </citation>
    <scope>NUCLEOTIDE SEQUENCE [LARGE SCALE GENOMIC DNA]</scope>
    <source>
        <strain evidence="17 18">P19-061405</strain>
    </source>
</reference>
<evidence type="ECO:0000256" key="3">
    <source>
        <dbReference type="ARBA" id="ARBA00022741"/>
    </source>
</evidence>
<dbReference type="Pfam" id="PF04851">
    <property type="entry name" value="ResIII"/>
    <property type="match status" value="1"/>
</dbReference>
<dbReference type="Gene3D" id="3.40.50.300">
    <property type="entry name" value="P-loop containing nucleotide triphosphate hydrolases"/>
    <property type="match status" value="2"/>
</dbReference>
<keyword evidence="4" id="KW-0227">DNA damage</keyword>
<dbReference type="EMBL" id="BAAFRS010000198">
    <property type="protein sequence ID" value="GAB1224391.1"/>
    <property type="molecule type" value="Genomic_DNA"/>
</dbReference>
<accession>A0ABQ0DNI5</accession>
<keyword evidence="7" id="KW-0067">ATP-binding</keyword>
<evidence type="ECO:0000256" key="12">
    <source>
        <dbReference type="ARBA" id="ARBA00034617"/>
    </source>
</evidence>
<dbReference type="SMART" id="SM00490">
    <property type="entry name" value="HELICc"/>
    <property type="match status" value="1"/>
</dbReference>
<dbReference type="Pfam" id="PF16203">
    <property type="entry name" value="ERCC3_RAD25_C"/>
    <property type="match status" value="1"/>
</dbReference>
<sequence length="589" mass="68770">MKSTIENDDSEEFKLQIINTSNPYWICPNGLIIIERDNKNYQIASEFIKKISKVKCLLEHMEEYIITEYTIYSAISSGIKPEIIIYQLKKYSKNNIPERIEQLIEKTIKSRIITVICTYEGRRICEGDKKIIEEIKEFITMDKNEYELKSNIIVFKKICQEKGILINEKIEIGEKTIPIALKDDTVLRKYQISGISSVFRKGFAQSGIIILPCGAGKTLMTIGIICTFQQPTIIICTTTISIEQWRDEIRKWSTIPLNKIKCFSSIIKETIEESYIVITTYQMIQSKEIEEIRKKKYGMMILDEVHSSVAKEFRKIYYLIEARCRIGITATPIREDFKIKDLDYLIGPILYQESWKELIKEKYIANVQCIDIKCPMTIPFYEEYINNSNYRHKIILSALNPNKIEVTKFLIKQHLKRNEQIILFCDSIIVLKEIGYQINCPIFFGESPNKERLDILNKFKLKDINCIGMSSVGDTSLDIPDASVIIQISTNNGSRKQQLQRLGRISRIKKNEGIGYFYTLTSIDTHEEYFIHKRQIYMQNLGFGFECINSTIITHMNTNEQLNLIKYILNESDKRYFNSKSKKENIIDF</sequence>
<evidence type="ECO:0000259" key="16">
    <source>
        <dbReference type="PROSITE" id="PS51194"/>
    </source>
</evidence>
<comment type="similarity">
    <text evidence="2">Belongs to the helicase family. RAD25/XPB subfamily.</text>
</comment>
<dbReference type="PANTHER" id="PTHR11274">
    <property type="entry name" value="RAD25/XP-B DNA REPAIR HELICASE"/>
    <property type="match status" value="1"/>
</dbReference>
<evidence type="ECO:0000256" key="8">
    <source>
        <dbReference type="ARBA" id="ARBA00023125"/>
    </source>
</evidence>
<evidence type="ECO:0000256" key="10">
    <source>
        <dbReference type="ARBA" id="ARBA00023235"/>
    </source>
</evidence>
<evidence type="ECO:0000256" key="6">
    <source>
        <dbReference type="ARBA" id="ARBA00022806"/>
    </source>
</evidence>
<comment type="catalytic activity">
    <reaction evidence="12">
        <text>Couples ATP hydrolysis with the unwinding of duplex DNA by translocating in the 3'-5' direction.</text>
        <dbReference type="EC" id="5.6.2.4"/>
    </reaction>
</comment>
<dbReference type="PROSITE" id="PS51192">
    <property type="entry name" value="HELICASE_ATP_BIND_1"/>
    <property type="match status" value="1"/>
</dbReference>
<gene>
    <name evidence="17" type="ORF">ENUP19_0198G0010</name>
</gene>
<dbReference type="NCBIfam" id="TIGR00603">
    <property type="entry name" value="rad25"/>
    <property type="match status" value="1"/>
</dbReference>
<evidence type="ECO:0000313" key="18">
    <source>
        <dbReference type="Proteomes" id="UP001628156"/>
    </source>
</evidence>
<evidence type="ECO:0000313" key="17">
    <source>
        <dbReference type="EMBL" id="GAB1224391.1"/>
    </source>
</evidence>
<feature type="domain" description="Helicase ATP-binding" evidence="15">
    <location>
        <begin position="198"/>
        <end position="350"/>
    </location>
</feature>
<dbReference type="InterPro" id="IPR032438">
    <property type="entry name" value="ERCC3_RAD25_C"/>
</dbReference>
<evidence type="ECO:0000256" key="2">
    <source>
        <dbReference type="ARBA" id="ARBA00006637"/>
    </source>
</evidence>
<keyword evidence="8" id="KW-0238">DNA-binding</keyword>
<dbReference type="InterPro" id="IPR050615">
    <property type="entry name" value="ATP-dep_DNA_Helicase"/>
</dbReference>
<dbReference type="InterPro" id="IPR001161">
    <property type="entry name" value="XPB/Ssl2"/>
</dbReference>
<name>A0ABQ0DNI5_9EUKA</name>
<keyword evidence="18" id="KW-1185">Reference proteome</keyword>
<comment type="catalytic activity">
    <reaction evidence="14">
        <text>ATP + H2O = ADP + phosphate + H(+)</text>
        <dbReference type="Rhea" id="RHEA:13065"/>
        <dbReference type="ChEBI" id="CHEBI:15377"/>
        <dbReference type="ChEBI" id="CHEBI:15378"/>
        <dbReference type="ChEBI" id="CHEBI:30616"/>
        <dbReference type="ChEBI" id="CHEBI:43474"/>
        <dbReference type="ChEBI" id="CHEBI:456216"/>
        <dbReference type="EC" id="5.6.2.4"/>
    </reaction>
</comment>
<dbReference type="InterPro" id="IPR001650">
    <property type="entry name" value="Helicase_C-like"/>
</dbReference>
<evidence type="ECO:0000259" key="15">
    <source>
        <dbReference type="PROSITE" id="PS51192"/>
    </source>
</evidence>
<dbReference type="InterPro" id="IPR027417">
    <property type="entry name" value="P-loop_NTPase"/>
</dbReference>
<evidence type="ECO:0000256" key="13">
    <source>
        <dbReference type="ARBA" id="ARBA00034808"/>
    </source>
</evidence>